<evidence type="ECO:0000313" key="2">
    <source>
        <dbReference type="Proteomes" id="UP000236497"/>
    </source>
</evidence>
<dbReference type="Proteomes" id="UP000236497">
    <property type="component" value="Unassembled WGS sequence"/>
</dbReference>
<dbReference type="RefSeq" id="WP_103203197.1">
    <property type="nucleotide sequence ID" value="NZ_CVTD020000019.1"/>
</dbReference>
<dbReference type="SUPFAM" id="SSF69796">
    <property type="entry name" value="Thymidylate synthase-complementing protein Thy1"/>
    <property type="match status" value="1"/>
</dbReference>
<dbReference type="PANTHER" id="PTHR34934">
    <property type="entry name" value="FLAVIN-DEPENDENT THYMIDYLATE SYNTHASE"/>
    <property type="match status" value="1"/>
</dbReference>
<dbReference type="GO" id="GO:0070402">
    <property type="term" value="F:NADPH binding"/>
    <property type="evidence" value="ECO:0007669"/>
    <property type="project" value="TreeGrafter"/>
</dbReference>
<dbReference type="GO" id="GO:0004799">
    <property type="term" value="F:thymidylate synthase activity"/>
    <property type="evidence" value="ECO:0007669"/>
    <property type="project" value="TreeGrafter"/>
</dbReference>
<dbReference type="GO" id="GO:0006231">
    <property type="term" value="P:dTMP biosynthetic process"/>
    <property type="evidence" value="ECO:0007669"/>
    <property type="project" value="InterPro"/>
</dbReference>
<evidence type="ECO:0000313" key="1">
    <source>
        <dbReference type="EMBL" id="CRZ35097.1"/>
    </source>
</evidence>
<dbReference type="Pfam" id="PF02511">
    <property type="entry name" value="Thy1"/>
    <property type="match status" value="1"/>
</dbReference>
<reference evidence="1 2" key="1">
    <citation type="submission" date="2015-06" db="EMBL/GenBank/DDBJ databases">
        <authorList>
            <person name="Wibberg Daniel"/>
        </authorList>
    </citation>
    <scope>NUCLEOTIDE SEQUENCE [LARGE SCALE GENOMIC DNA]</scope>
    <source>
        <strain evidence="1 2">T3/55T</strain>
    </source>
</reference>
<dbReference type="CDD" id="cd20175">
    <property type="entry name" value="ThyX"/>
    <property type="match status" value="1"/>
</dbReference>
<dbReference type="PROSITE" id="PS51331">
    <property type="entry name" value="THYX"/>
    <property type="match status" value="1"/>
</dbReference>
<dbReference type="InterPro" id="IPR003669">
    <property type="entry name" value="Thymidylate_synthase_ThyX"/>
</dbReference>
<organism evidence="1 2">
    <name type="scientific">Herbinix hemicellulosilytica</name>
    <dbReference type="NCBI Taxonomy" id="1564487"/>
    <lineage>
        <taxon>Bacteria</taxon>
        <taxon>Bacillati</taxon>
        <taxon>Bacillota</taxon>
        <taxon>Clostridia</taxon>
        <taxon>Lachnospirales</taxon>
        <taxon>Lachnospiraceae</taxon>
        <taxon>Herbinix</taxon>
    </lineage>
</organism>
<protein>
    <recommendedName>
        <fullName evidence="3">Thymidylate synthase (FAD)</fullName>
    </recommendedName>
</protein>
<accession>A0A0H5SHX7</accession>
<dbReference type="GO" id="GO:0050660">
    <property type="term" value="F:flavin adenine dinucleotide binding"/>
    <property type="evidence" value="ECO:0007669"/>
    <property type="project" value="InterPro"/>
</dbReference>
<dbReference type="EMBL" id="CVTD020000019">
    <property type="protein sequence ID" value="CRZ35097.1"/>
    <property type="molecule type" value="Genomic_DNA"/>
</dbReference>
<dbReference type="AlphaFoldDB" id="A0A0H5SHX7"/>
<proteinExistence type="predicted"/>
<keyword evidence="2" id="KW-1185">Reference proteome</keyword>
<gene>
    <name evidence="1" type="ORF">HHT355_1898</name>
</gene>
<dbReference type="OrthoDB" id="9780625at2"/>
<dbReference type="GO" id="GO:0050797">
    <property type="term" value="F:thymidylate synthase (FAD) activity"/>
    <property type="evidence" value="ECO:0007669"/>
    <property type="project" value="InterPro"/>
</dbReference>
<evidence type="ECO:0008006" key="3">
    <source>
        <dbReference type="Google" id="ProtNLM"/>
    </source>
</evidence>
<dbReference type="InterPro" id="IPR036098">
    <property type="entry name" value="Thymidylate_synthase_ThyX_sf"/>
</dbReference>
<sequence>MKKIEVKILNPDSIDQAEKMMVCAARLTQRGHQITCLKDFMDLYESSYQRSTVERLVKLPHPTIQKFGIINVVIVGASRRFLAQITRHQNEVKYMSASLQYSDYSGVDDFVVPYDIIGTNQEAEYLVQCKKAMESYQEIIKSGVDNDSAGYCAPQGMRNILLISATPYQWKHMIRQRVCRRNTKETRYVMLKIWEQLMNQNRELFMDSGPFCMNGGCEEGKMTCGKCIPVDMLPTDIIRVDFPRIADHFDLQEGVANENTID</sequence>
<dbReference type="Gene3D" id="3.30.1360.170">
    <property type="match status" value="1"/>
</dbReference>
<name>A0A0H5SHX7_HERHM</name>
<dbReference type="PANTHER" id="PTHR34934:SF1">
    <property type="entry name" value="FLAVIN-DEPENDENT THYMIDYLATE SYNTHASE"/>
    <property type="match status" value="1"/>
</dbReference>